<sequence>MDSVTGTDYRWPRALPLKVLPPQPPLRVKRDFCSDAKARACRDSEHDCSGERRADYPRCEMIDVDARRSVERISLDDDDDCPRMSRDEYMSKHDKDKKRKRRVRDYRSRFKSTVQMGFGNDDTKIRGYTDRFPFSDTIEKEYVFQIKYKFPGKDPTRNCGQN</sequence>
<gene>
    <name evidence="2" type="ORF">TKK_020091</name>
</gene>
<dbReference type="Proteomes" id="UP001627154">
    <property type="component" value="Unassembled WGS sequence"/>
</dbReference>
<dbReference type="AlphaFoldDB" id="A0ABD2VTZ9"/>
<accession>A0ABD2VTZ9</accession>
<keyword evidence="3" id="KW-1185">Reference proteome</keyword>
<feature type="compositionally biased region" description="Basic and acidic residues" evidence="1">
    <location>
        <begin position="76"/>
        <end position="94"/>
    </location>
</feature>
<feature type="region of interest" description="Disordered" evidence="1">
    <location>
        <begin position="76"/>
        <end position="104"/>
    </location>
</feature>
<comment type="caution">
    <text evidence="2">The sequence shown here is derived from an EMBL/GenBank/DDBJ whole genome shotgun (WGS) entry which is preliminary data.</text>
</comment>
<feature type="compositionally biased region" description="Basic residues" evidence="1">
    <location>
        <begin position="95"/>
        <end position="104"/>
    </location>
</feature>
<evidence type="ECO:0000313" key="3">
    <source>
        <dbReference type="Proteomes" id="UP001627154"/>
    </source>
</evidence>
<dbReference type="EMBL" id="JBJJXI010000178">
    <property type="protein sequence ID" value="KAL3384148.1"/>
    <property type="molecule type" value="Genomic_DNA"/>
</dbReference>
<proteinExistence type="predicted"/>
<organism evidence="2 3">
    <name type="scientific">Trichogramma kaykai</name>
    <dbReference type="NCBI Taxonomy" id="54128"/>
    <lineage>
        <taxon>Eukaryota</taxon>
        <taxon>Metazoa</taxon>
        <taxon>Ecdysozoa</taxon>
        <taxon>Arthropoda</taxon>
        <taxon>Hexapoda</taxon>
        <taxon>Insecta</taxon>
        <taxon>Pterygota</taxon>
        <taxon>Neoptera</taxon>
        <taxon>Endopterygota</taxon>
        <taxon>Hymenoptera</taxon>
        <taxon>Apocrita</taxon>
        <taxon>Proctotrupomorpha</taxon>
        <taxon>Chalcidoidea</taxon>
        <taxon>Trichogrammatidae</taxon>
        <taxon>Trichogramma</taxon>
    </lineage>
</organism>
<protein>
    <submittedName>
        <fullName evidence="2">Uncharacterized protein</fullName>
    </submittedName>
</protein>
<evidence type="ECO:0000256" key="1">
    <source>
        <dbReference type="SAM" id="MobiDB-lite"/>
    </source>
</evidence>
<name>A0ABD2VTZ9_9HYME</name>
<reference evidence="2 3" key="1">
    <citation type="journal article" date="2024" name="bioRxiv">
        <title>A reference genome for Trichogramma kaykai: A tiny desert-dwelling parasitoid wasp with competing sex-ratio distorters.</title>
        <authorList>
            <person name="Culotta J."/>
            <person name="Lindsey A.R."/>
        </authorList>
    </citation>
    <scope>NUCLEOTIDE SEQUENCE [LARGE SCALE GENOMIC DNA]</scope>
    <source>
        <strain evidence="2 3">KSX58</strain>
    </source>
</reference>
<evidence type="ECO:0000313" key="2">
    <source>
        <dbReference type="EMBL" id="KAL3384148.1"/>
    </source>
</evidence>